<dbReference type="AlphaFoldDB" id="A0AAC8PXU1"/>
<sequence>MDFYRDKQIIPCYVFEWGWETFIDFNILEKHIEKNKIYLVIQDNHFNPLSSRNNQQVIQNSDIGNTKVFLQFNRYAEINGGEFSQEEIDFSKIIIGRVVNISTLKNESSTITKTFGNYHALTPIYSIEIIDIFHLKEYLFNTNIARLNDFKIYDENGFNFETLNRFYDDYFVDAHLLGDDCIVIRTLLSEYSFQYFIVFKKWIDDKWVFFIKFFVDFYCDTTNYQLADYPLTQEQIKLLCANNFECFRFFM</sequence>
<proteinExistence type="predicted"/>
<evidence type="ECO:0000313" key="2">
    <source>
        <dbReference type="Proteomes" id="UP000077465"/>
    </source>
</evidence>
<organism evidence="1 2">
    <name type="scientific">Moraxella bovoculi</name>
    <dbReference type="NCBI Taxonomy" id="386891"/>
    <lineage>
        <taxon>Bacteria</taxon>
        <taxon>Pseudomonadati</taxon>
        <taxon>Pseudomonadota</taxon>
        <taxon>Gammaproteobacteria</taxon>
        <taxon>Moraxellales</taxon>
        <taxon>Moraxellaceae</taxon>
        <taxon>Moraxella</taxon>
    </lineage>
</organism>
<reference evidence="1 2" key="1">
    <citation type="submission" date="2015-05" db="EMBL/GenBank/DDBJ databases">
        <authorList>
            <person name="Dickey A."/>
            <person name="Clawson M."/>
            <person name="Bono J."/>
            <person name="Loy J.D."/>
        </authorList>
    </citation>
    <scope>NUCLEOTIDE SEQUENCE [LARGE SCALE GENOMIC DNA]</scope>
    <source>
        <strain evidence="1 2">22581</strain>
    </source>
</reference>
<accession>A0AAC8PXU1</accession>
<gene>
    <name evidence="1" type="ORF">AAX06_04785</name>
</gene>
<evidence type="ECO:0000313" key="1">
    <source>
        <dbReference type="EMBL" id="AKG07589.1"/>
    </source>
</evidence>
<dbReference type="Proteomes" id="UP000077465">
    <property type="component" value="Chromosome"/>
</dbReference>
<name>A0AAC8PXU1_9GAMM</name>
<protein>
    <submittedName>
        <fullName evidence="1">Uncharacterized protein</fullName>
    </submittedName>
</protein>
<dbReference type="RefSeq" id="WP_046696742.1">
    <property type="nucleotide sequence ID" value="NZ_CP011376.1"/>
</dbReference>
<dbReference type="EMBL" id="CP011376">
    <property type="protein sequence ID" value="AKG07589.1"/>
    <property type="molecule type" value="Genomic_DNA"/>
</dbReference>